<dbReference type="PANTHER" id="PTHR43689">
    <property type="entry name" value="HYDROLASE"/>
    <property type="match status" value="1"/>
</dbReference>
<evidence type="ECO:0000313" key="3">
    <source>
        <dbReference type="Proteomes" id="UP000654257"/>
    </source>
</evidence>
<dbReference type="Gene3D" id="3.40.50.1820">
    <property type="entry name" value="alpha/beta hydrolase"/>
    <property type="match status" value="1"/>
</dbReference>
<dbReference type="InterPro" id="IPR000073">
    <property type="entry name" value="AB_hydrolase_1"/>
</dbReference>
<reference evidence="2" key="1">
    <citation type="journal article" date="2014" name="Int. J. Syst. Evol. Microbiol.">
        <title>Complete genome sequence of Corynebacterium casei LMG S-19264T (=DSM 44701T), isolated from a smear-ripened cheese.</title>
        <authorList>
            <consortium name="US DOE Joint Genome Institute (JGI-PGF)"/>
            <person name="Walter F."/>
            <person name="Albersmeier A."/>
            <person name="Kalinowski J."/>
            <person name="Ruckert C."/>
        </authorList>
    </citation>
    <scope>NUCLEOTIDE SEQUENCE</scope>
    <source>
        <strain evidence="2">CCM 7905</strain>
    </source>
</reference>
<evidence type="ECO:0000313" key="2">
    <source>
        <dbReference type="EMBL" id="GGF95239.1"/>
    </source>
</evidence>
<sequence>MPDIDLSCGTIEYGDTGGDGPVLVFLHGLTMDGTLWRHVVDRLQPEYRCITPTLPLGGHRRPMNPDADLSLLGMGLLVGEFVERLDLSGVTLIQNDWGGAQVLIANGPTDRIARLVLTACEAFDNYPPGISRKMLTAAMRIPGGGAVLMNALRFTPIRRAPGSWGWMSKRPVPKAVMDNWFRPATTEPFIRRDLRKYVLSVPDEETLLRWAQDNASFAKPVLIVWGTEDKVMPIDHARRLAQLYPVSTLVELADTYTLIPEDRPDALAREIGDFVPRV</sequence>
<dbReference type="RefSeq" id="WP_188543229.1">
    <property type="nucleotide sequence ID" value="NZ_BMCU01000001.1"/>
</dbReference>
<keyword evidence="3" id="KW-1185">Reference proteome</keyword>
<dbReference type="Proteomes" id="UP000654257">
    <property type="component" value="Unassembled WGS sequence"/>
</dbReference>
<dbReference type="InterPro" id="IPR029058">
    <property type="entry name" value="AB_hydrolase_fold"/>
</dbReference>
<protein>
    <submittedName>
        <fullName evidence="2">Oxidoreductase</fullName>
    </submittedName>
</protein>
<dbReference type="SUPFAM" id="SSF53474">
    <property type="entry name" value="alpha/beta-Hydrolases"/>
    <property type="match status" value="1"/>
</dbReference>
<organism evidence="2 3">
    <name type="scientific">Rhodococcoides trifolii</name>
    <dbReference type="NCBI Taxonomy" id="908250"/>
    <lineage>
        <taxon>Bacteria</taxon>
        <taxon>Bacillati</taxon>
        <taxon>Actinomycetota</taxon>
        <taxon>Actinomycetes</taxon>
        <taxon>Mycobacteriales</taxon>
        <taxon>Nocardiaceae</taxon>
        <taxon>Rhodococcoides</taxon>
    </lineage>
</organism>
<proteinExistence type="predicted"/>
<dbReference type="AlphaFoldDB" id="A0A917FQN9"/>
<dbReference type="PANTHER" id="PTHR43689:SF8">
    <property type="entry name" value="ALPHA_BETA-HYDROLASES SUPERFAMILY PROTEIN"/>
    <property type="match status" value="1"/>
</dbReference>
<gene>
    <name evidence="2" type="ORF">GCM10007304_06380</name>
</gene>
<evidence type="ECO:0000259" key="1">
    <source>
        <dbReference type="Pfam" id="PF00561"/>
    </source>
</evidence>
<accession>A0A917FQN9</accession>
<dbReference type="GO" id="GO:0003824">
    <property type="term" value="F:catalytic activity"/>
    <property type="evidence" value="ECO:0007669"/>
    <property type="project" value="UniProtKB-ARBA"/>
</dbReference>
<reference evidence="2" key="2">
    <citation type="submission" date="2020-09" db="EMBL/GenBank/DDBJ databases">
        <authorList>
            <person name="Sun Q."/>
            <person name="Sedlacek I."/>
        </authorList>
    </citation>
    <scope>NUCLEOTIDE SEQUENCE</scope>
    <source>
        <strain evidence="2">CCM 7905</strain>
    </source>
</reference>
<comment type="caution">
    <text evidence="2">The sequence shown here is derived from an EMBL/GenBank/DDBJ whole genome shotgun (WGS) entry which is preliminary data.</text>
</comment>
<name>A0A917FQN9_9NOCA</name>
<dbReference type="Pfam" id="PF00561">
    <property type="entry name" value="Abhydrolase_1"/>
    <property type="match status" value="1"/>
</dbReference>
<feature type="domain" description="AB hydrolase-1" evidence="1">
    <location>
        <begin position="21"/>
        <end position="262"/>
    </location>
</feature>
<dbReference type="EMBL" id="BMCU01000001">
    <property type="protein sequence ID" value="GGF95239.1"/>
    <property type="molecule type" value="Genomic_DNA"/>
</dbReference>